<sequence length="182" mass="20639">MVLNVAEVIRRVSRTPLSFCLTTIDHHHSPPVSPPLTITWQILVCLLLKDLKHYRSNSLSSMQNHHYHHHYHCSSPAFTTTVNTSHSAKPDPQVSRLKEGGALIVPLHTASFTTSPDVDSHDIPCPCVSLPLPLFLCVREAKFHTRRRLCSRSLEFNVRRNFNGIMLSFHCVLVPHRVPSPF</sequence>
<dbReference type="EMBL" id="VSRR010033154">
    <property type="protein sequence ID" value="MPC71587.1"/>
    <property type="molecule type" value="Genomic_DNA"/>
</dbReference>
<keyword evidence="2" id="KW-1185">Reference proteome</keyword>
<protein>
    <submittedName>
        <fullName evidence="1">Uncharacterized protein</fullName>
    </submittedName>
</protein>
<proteinExistence type="predicted"/>
<dbReference type="AlphaFoldDB" id="A0A5B7HQT9"/>
<organism evidence="1 2">
    <name type="scientific">Portunus trituberculatus</name>
    <name type="common">Swimming crab</name>
    <name type="synonym">Neptunus trituberculatus</name>
    <dbReference type="NCBI Taxonomy" id="210409"/>
    <lineage>
        <taxon>Eukaryota</taxon>
        <taxon>Metazoa</taxon>
        <taxon>Ecdysozoa</taxon>
        <taxon>Arthropoda</taxon>
        <taxon>Crustacea</taxon>
        <taxon>Multicrustacea</taxon>
        <taxon>Malacostraca</taxon>
        <taxon>Eumalacostraca</taxon>
        <taxon>Eucarida</taxon>
        <taxon>Decapoda</taxon>
        <taxon>Pleocyemata</taxon>
        <taxon>Brachyura</taxon>
        <taxon>Eubrachyura</taxon>
        <taxon>Portunoidea</taxon>
        <taxon>Portunidae</taxon>
        <taxon>Portuninae</taxon>
        <taxon>Portunus</taxon>
    </lineage>
</organism>
<accession>A0A5B7HQT9</accession>
<evidence type="ECO:0000313" key="1">
    <source>
        <dbReference type="EMBL" id="MPC71587.1"/>
    </source>
</evidence>
<dbReference type="Proteomes" id="UP000324222">
    <property type="component" value="Unassembled WGS sequence"/>
</dbReference>
<evidence type="ECO:0000313" key="2">
    <source>
        <dbReference type="Proteomes" id="UP000324222"/>
    </source>
</evidence>
<reference evidence="1 2" key="1">
    <citation type="submission" date="2019-05" db="EMBL/GenBank/DDBJ databases">
        <title>Another draft genome of Portunus trituberculatus and its Hox gene families provides insights of decapod evolution.</title>
        <authorList>
            <person name="Jeong J.-H."/>
            <person name="Song I."/>
            <person name="Kim S."/>
            <person name="Choi T."/>
            <person name="Kim D."/>
            <person name="Ryu S."/>
            <person name="Kim W."/>
        </authorList>
    </citation>
    <scope>NUCLEOTIDE SEQUENCE [LARGE SCALE GENOMIC DNA]</scope>
    <source>
        <tissue evidence="1">Muscle</tissue>
    </source>
</reference>
<name>A0A5B7HQT9_PORTR</name>
<comment type="caution">
    <text evidence="1">The sequence shown here is derived from an EMBL/GenBank/DDBJ whole genome shotgun (WGS) entry which is preliminary data.</text>
</comment>
<gene>
    <name evidence="1" type="ORF">E2C01_065867</name>
</gene>